<dbReference type="Pfam" id="PF07676">
    <property type="entry name" value="PD40"/>
    <property type="match status" value="3"/>
</dbReference>
<dbReference type="PANTHER" id="PTHR42776">
    <property type="entry name" value="SERINE PEPTIDASE S9 FAMILY MEMBER"/>
    <property type="match status" value="1"/>
</dbReference>
<dbReference type="Pfam" id="PF00326">
    <property type="entry name" value="Peptidase_S9"/>
    <property type="match status" value="1"/>
</dbReference>
<dbReference type="InterPro" id="IPR029058">
    <property type="entry name" value="AB_hydrolase_fold"/>
</dbReference>
<accession>B8GGI4</accession>
<dbReference type="Gene3D" id="3.40.50.1820">
    <property type="entry name" value="alpha/beta hydrolase"/>
    <property type="match status" value="1"/>
</dbReference>
<keyword evidence="3" id="KW-0732">Signal</keyword>
<dbReference type="OrthoDB" id="25019at2157"/>
<proteinExistence type="inferred from homology"/>
<dbReference type="SUPFAM" id="SSF82171">
    <property type="entry name" value="DPP6 N-terminal domain-like"/>
    <property type="match status" value="1"/>
</dbReference>
<evidence type="ECO:0000313" key="7">
    <source>
        <dbReference type="EMBL" id="ACL16239.1"/>
    </source>
</evidence>
<keyword evidence="5" id="KW-0720">Serine protease</keyword>
<dbReference type="RefSeq" id="WP_012617558.1">
    <property type="nucleotide sequence ID" value="NC_011832.1"/>
</dbReference>
<evidence type="ECO:0000256" key="5">
    <source>
        <dbReference type="ARBA" id="ARBA00022825"/>
    </source>
</evidence>
<dbReference type="GO" id="GO:0004252">
    <property type="term" value="F:serine-type endopeptidase activity"/>
    <property type="evidence" value="ECO:0007669"/>
    <property type="project" value="TreeGrafter"/>
</dbReference>
<dbReference type="MEROPS" id="S09.012"/>
<keyword evidence="2" id="KW-0645">Protease</keyword>
<evidence type="ECO:0000256" key="1">
    <source>
        <dbReference type="ARBA" id="ARBA00010040"/>
    </source>
</evidence>
<dbReference type="InterPro" id="IPR011042">
    <property type="entry name" value="6-blade_b-propeller_TolB-like"/>
</dbReference>
<evidence type="ECO:0000313" key="8">
    <source>
        <dbReference type="Proteomes" id="UP000002457"/>
    </source>
</evidence>
<feature type="domain" description="Peptidase S9 prolyl oligopeptidase catalytic" evidence="6">
    <location>
        <begin position="479"/>
        <end position="688"/>
    </location>
</feature>
<dbReference type="PANTHER" id="PTHR42776:SF13">
    <property type="entry name" value="DIPEPTIDYL-PEPTIDASE 5"/>
    <property type="match status" value="1"/>
</dbReference>
<dbReference type="HOGENOM" id="CLU_008615_0_2_2"/>
<evidence type="ECO:0000256" key="3">
    <source>
        <dbReference type="ARBA" id="ARBA00022729"/>
    </source>
</evidence>
<evidence type="ECO:0000256" key="4">
    <source>
        <dbReference type="ARBA" id="ARBA00022801"/>
    </source>
</evidence>
<dbReference type="Gene3D" id="2.120.10.30">
    <property type="entry name" value="TolB, C-terminal domain"/>
    <property type="match status" value="2"/>
</dbReference>
<keyword evidence="8" id="KW-1185">Reference proteome</keyword>
<dbReference type="EMBL" id="CP001338">
    <property type="protein sequence ID" value="ACL16239.1"/>
    <property type="molecule type" value="Genomic_DNA"/>
</dbReference>
<dbReference type="AlphaFoldDB" id="B8GGI4"/>
<organism evidence="7 8">
    <name type="scientific">Methanosphaerula palustris (strain ATCC BAA-1556 / DSM 19958 / E1-9c)</name>
    <dbReference type="NCBI Taxonomy" id="521011"/>
    <lineage>
        <taxon>Archaea</taxon>
        <taxon>Methanobacteriati</taxon>
        <taxon>Methanobacteriota</taxon>
        <taxon>Stenosarchaea group</taxon>
        <taxon>Methanomicrobia</taxon>
        <taxon>Methanomicrobiales</taxon>
        <taxon>Methanoregulaceae</taxon>
        <taxon>Methanosphaerula</taxon>
    </lineage>
</organism>
<dbReference type="eggNOG" id="arCOG01646">
    <property type="taxonomic scope" value="Archaea"/>
</dbReference>
<dbReference type="KEGG" id="mpl:Mpal_0881"/>
<dbReference type="GeneID" id="7272374"/>
<dbReference type="Proteomes" id="UP000002457">
    <property type="component" value="Chromosome"/>
</dbReference>
<dbReference type="InterPro" id="IPR011659">
    <property type="entry name" value="WD40"/>
</dbReference>
<evidence type="ECO:0000256" key="2">
    <source>
        <dbReference type="ARBA" id="ARBA00022670"/>
    </source>
</evidence>
<dbReference type="FunFam" id="3.40.50.1820:FF:000028">
    <property type="entry name" value="S9 family peptidase"/>
    <property type="match status" value="1"/>
</dbReference>
<dbReference type="STRING" id="521011.Mpal_0881"/>
<dbReference type="InterPro" id="IPR001375">
    <property type="entry name" value="Peptidase_S9_cat"/>
</dbReference>
<reference evidence="7 8" key="1">
    <citation type="journal article" date="2015" name="Genome Announc.">
        <title>Complete Genome Sequence of Methanosphaerula palustris E1-9CT, a Hydrogenotrophic Methanogen Isolated from a Minerotrophic Fen Peatland.</title>
        <authorList>
            <person name="Cadillo-Quiroz H."/>
            <person name="Browne P."/>
            <person name="Kyrpides N."/>
            <person name="Woyke T."/>
            <person name="Goodwin L."/>
            <person name="Detter C."/>
            <person name="Yavitt J.B."/>
            <person name="Zinder S.H."/>
        </authorList>
    </citation>
    <scope>NUCLEOTIDE SEQUENCE [LARGE SCALE GENOMIC DNA]</scope>
    <source>
        <strain evidence="8">ATCC BAA-1556 / DSM 19958 / E1-9c</strain>
    </source>
</reference>
<comment type="similarity">
    <text evidence="1">Belongs to the peptidase S9C family.</text>
</comment>
<name>B8GGI4_METPE</name>
<dbReference type="GO" id="GO:0006508">
    <property type="term" value="P:proteolysis"/>
    <property type="evidence" value="ECO:0007669"/>
    <property type="project" value="UniProtKB-KW"/>
</dbReference>
<dbReference type="SUPFAM" id="SSF53474">
    <property type="entry name" value="alpha/beta-Hydrolases"/>
    <property type="match status" value="1"/>
</dbReference>
<keyword evidence="4" id="KW-0378">Hydrolase</keyword>
<sequence precursor="true">MKIRRIERAALLCLVTAGVLFGTTVPVLAAEATHPFTVNDLVTLQRIGAPSPSPDGTWIVFPLRSTDLADNKGLTNLWIVRPDGTGLHQLTFQPGDDANPCWSPDSSTVYYLSTRSGSSQVWKVSPSGGDAVQVTNFSLDCSNLKISSDGKDLAFSMGVFPNTSMEETTARLTAIEQQNASGKIYTTLPVRHWDTYEDGRRNHLFVLDLATGEPVDLMKAMNADSPSEPFGGPEEYTFTPDNTGIVFSAADTGSEAMWSTEHNLYRASVAGTGQPVNLTPANRAWITQPAFSPDGTTLAYLAMTHPGYEADRYHIMLRSWPDGDDREVAASWDRSPSSIIWSQDGKTLYVTAMDRGNSALFAIDPVTGAVRTLVGNGTVSSVGTIGNRLVYSLANQTSPADLYTIDPDGTEPVRITQINGDRLAQVRMGDYEQFSFSGWNNETVYGYVVKPVDFDPTKRYPVALLIHGGPQSSFSDDFSYRWNPQTYAGRGYAVVAIDFHGSTGYGQTFTDSIQEDWGGKPLVDLQKGLNATLEHYPWMDGDRVAALGASYGGYMINWIAGAWPDRFRCLVTHDGPFDLRSSYFDTDELWFPEWNQNATPWEKPEAYSRYNPAEHVDAWKTPTLVIQSGKDYRVPETEGFAVFTALQRRNIPSKLLYFPDENHWVLKPQNSIQWHDTVLDWLDQWTGNNSSSIGALPAIGVSGNNSSIL</sequence>
<gene>
    <name evidence="7" type="ordered locus">Mpal_0881</name>
</gene>
<protein>
    <submittedName>
        <fullName evidence="7">Peptidase S9 prolyl oligopeptidase active site domain protein</fullName>
    </submittedName>
</protein>
<evidence type="ECO:0000259" key="6">
    <source>
        <dbReference type="Pfam" id="PF00326"/>
    </source>
</evidence>